<evidence type="ECO:0000313" key="3">
    <source>
        <dbReference type="Proteomes" id="UP000249396"/>
    </source>
</evidence>
<comment type="caution">
    <text evidence="2">The sequence shown here is derived from an EMBL/GenBank/DDBJ whole genome shotgun (WGS) entry which is preliminary data.</text>
</comment>
<accession>A0A2W4R1F1</accession>
<protein>
    <submittedName>
        <fullName evidence="2">Uncharacterized protein</fullName>
    </submittedName>
</protein>
<dbReference type="EMBL" id="QJPH01000325">
    <property type="protein sequence ID" value="PZN78071.1"/>
    <property type="molecule type" value="Genomic_DNA"/>
</dbReference>
<name>A0A2W4R1F1_9GAMM</name>
<feature type="region of interest" description="Disordered" evidence="1">
    <location>
        <begin position="29"/>
        <end position="55"/>
    </location>
</feature>
<evidence type="ECO:0000313" key="2">
    <source>
        <dbReference type="EMBL" id="PZN78071.1"/>
    </source>
</evidence>
<proteinExistence type="predicted"/>
<reference evidence="2 3" key="1">
    <citation type="journal article" date="2018" name="Aquat. Microb. Ecol.">
        <title>Gammaproteobacterial methanotrophs dominate.</title>
        <authorList>
            <person name="Rissanen A.J."/>
            <person name="Saarenheimo J."/>
            <person name="Tiirola M."/>
            <person name="Peura S."/>
            <person name="Aalto S.L."/>
            <person name="Karvinen A."/>
            <person name="Nykanen H."/>
        </authorList>
    </citation>
    <scope>NUCLEOTIDE SEQUENCE [LARGE SCALE GENOMIC DNA]</scope>
    <source>
        <strain evidence="2">AMbin10</strain>
    </source>
</reference>
<evidence type="ECO:0000256" key="1">
    <source>
        <dbReference type="SAM" id="MobiDB-lite"/>
    </source>
</evidence>
<sequence>MFNGITGVLVKMRIAATSIFLSFVDKKPPDYEDVSDKPKTSSFRHGSPEPRLHGRRGLRGIPAIWIPAIHAGMTE</sequence>
<feature type="compositionally biased region" description="Basic and acidic residues" evidence="1">
    <location>
        <begin position="29"/>
        <end position="39"/>
    </location>
</feature>
<dbReference type="AlphaFoldDB" id="A0A2W4R1F1"/>
<gene>
    <name evidence="2" type="ORF">DM484_13655</name>
</gene>
<dbReference type="Proteomes" id="UP000249396">
    <property type="component" value="Unassembled WGS sequence"/>
</dbReference>
<organism evidence="2 3">
    <name type="scientific">Candidatus Methylumidiphilus alinenensis</name>
    <dbReference type="NCBI Taxonomy" id="2202197"/>
    <lineage>
        <taxon>Bacteria</taxon>
        <taxon>Pseudomonadati</taxon>
        <taxon>Pseudomonadota</taxon>
        <taxon>Gammaproteobacteria</taxon>
        <taxon>Methylococcales</taxon>
        <taxon>Candidatus Methylumidiphilus</taxon>
    </lineage>
</organism>